<keyword evidence="3" id="KW-1185">Reference proteome</keyword>
<evidence type="ECO:0000313" key="3">
    <source>
        <dbReference type="Proteomes" id="UP000298652"/>
    </source>
</evidence>
<dbReference type="PANTHER" id="PTHR33600">
    <property type="entry name" value="PLASTID DIVISION PROTEIN PDV2"/>
    <property type="match status" value="1"/>
</dbReference>
<dbReference type="Proteomes" id="UP000298652">
    <property type="component" value="Chromosome 1"/>
</dbReference>
<feature type="region of interest" description="Disordered" evidence="1">
    <location>
        <begin position="36"/>
        <end position="104"/>
    </location>
</feature>
<dbReference type="AlphaFoldDB" id="A0A4U6W548"/>
<feature type="compositionally biased region" description="Pro residues" evidence="1">
    <location>
        <begin position="70"/>
        <end position="98"/>
    </location>
</feature>
<dbReference type="PANTHER" id="PTHR33600:SF4">
    <property type="entry name" value="PLASTID DIVISION PROTEIN PDV1"/>
    <property type="match status" value="1"/>
</dbReference>
<feature type="region of interest" description="Disordered" evidence="1">
    <location>
        <begin position="136"/>
        <end position="162"/>
    </location>
</feature>
<gene>
    <name evidence="2" type="ORF">SEVIR_1G011200v2</name>
</gene>
<organism evidence="2 3">
    <name type="scientific">Setaria viridis</name>
    <name type="common">Green bristlegrass</name>
    <name type="synonym">Setaria italica subsp. viridis</name>
    <dbReference type="NCBI Taxonomy" id="4556"/>
    <lineage>
        <taxon>Eukaryota</taxon>
        <taxon>Viridiplantae</taxon>
        <taxon>Streptophyta</taxon>
        <taxon>Embryophyta</taxon>
        <taxon>Tracheophyta</taxon>
        <taxon>Spermatophyta</taxon>
        <taxon>Magnoliopsida</taxon>
        <taxon>Liliopsida</taxon>
        <taxon>Poales</taxon>
        <taxon>Poaceae</taxon>
        <taxon>PACMAD clade</taxon>
        <taxon>Panicoideae</taxon>
        <taxon>Panicodae</taxon>
        <taxon>Paniceae</taxon>
        <taxon>Cenchrinae</taxon>
        <taxon>Setaria</taxon>
    </lineage>
</organism>
<dbReference type="OMA" id="PAMEYRK"/>
<feature type="compositionally biased region" description="Polar residues" evidence="1">
    <location>
        <begin position="36"/>
        <end position="45"/>
    </location>
</feature>
<protein>
    <recommendedName>
        <fullName evidence="4">Plastid division protein PDV1</fullName>
    </recommendedName>
</protein>
<dbReference type="GO" id="GO:0010020">
    <property type="term" value="P:chloroplast fission"/>
    <property type="evidence" value="ECO:0007669"/>
    <property type="project" value="InterPro"/>
</dbReference>
<reference evidence="2" key="1">
    <citation type="submission" date="2019-03" db="EMBL/GenBank/DDBJ databases">
        <title>WGS assembly of Setaria viridis.</title>
        <authorList>
            <person name="Huang P."/>
            <person name="Jenkins J."/>
            <person name="Grimwood J."/>
            <person name="Barry K."/>
            <person name="Healey A."/>
            <person name="Mamidi S."/>
            <person name="Sreedasyam A."/>
            <person name="Shu S."/>
            <person name="Feldman M."/>
            <person name="Wu J."/>
            <person name="Yu Y."/>
            <person name="Chen C."/>
            <person name="Johnson J."/>
            <person name="Rokhsar D."/>
            <person name="Baxter I."/>
            <person name="Schmutz J."/>
            <person name="Brutnell T."/>
            <person name="Kellogg E."/>
        </authorList>
    </citation>
    <scope>NUCLEOTIDE SEQUENCE [LARGE SCALE GENOMIC DNA]</scope>
</reference>
<evidence type="ECO:0008006" key="4">
    <source>
        <dbReference type="Google" id="ProtNLM"/>
    </source>
</evidence>
<proteinExistence type="predicted"/>
<dbReference type="InterPro" id="IPR038939">
    <property type="entry name" value="PDV1/PDV2"/>
</dbReference>
<dbReference type="EMBL" id="CM016552">
    <property type="protein sequence ID" value="TKW36885.1"/>
    <property type="molecule type" value="Genomic_DNA"/>
</dbReference>
<evidence type="ECO:0000313" key="2">
    <source>
        <dbReference type="EMBL" id="TKW36885.1"/>
    </source>
</evidence>
<feature type="compositionally biased region" description="Pro residues" evidence="1">
    <location>
        <begin position="139"/>
        <end position="152"/>
    </location>
</feature>
<evidence type="ECO:0000256" key="1">
    <source>
        <dbReference type="SAM" id="MobiDB-lite"/>
    </source>
</evidence>
<dbReference type="Gramene" id="TKW36885">
    <property type="protein sequence ID" value="TKW36885"/>
    <property type="gene ID" value="SEVIR_1G011200v2"/>
</dbReference>
<accession>A0A4U6W548</accession>
<name>A0A4U6W548_SETVI</name>
<sequence length="383" mass="41171">MGEILLKQLQFQPSRGFASWPVAGLLSESNEHLGSTAISLPQANKSSPPSLPPTRPPRSCRRHTYSYSPPSTPPPFRFPSLSPRPPRLASPSLPPNPHRQPAAMRWDAAETEAVLERIWDLHDRLSDAILASSRAHLLLPPPPPPPPQPAPSAPSAKGAHLRGGGGRNGCVFVKGGGGCGGRDGGEALAAAAEAVAEARSLHAIRSALEDLEDHLEFLHTVQSQQRAERDAAIARLEQSRLVLAMRLAEHQGKRYRVIDEALAFVGEVSDKSRFISPEDVRATQTEDNAEGNRGSGSRIMSNVLACSLSLAKNSFRLDKIGGALGNAAVFAVSMLAFLQLHQIALGSRTPAMGYRKRIEYSFQSGSSQQNGKGKHLEVYLARG</sequence>